<name>A0ABY5KP88_9CELL</name>
<proteinExistence type="predicted"/>
<dbReference type="RefSeq" id="WP_227576733.1">
    <property type="nucleotide sequence ID" value="NZ_CP101987.1"/>
</dbReference>
<organism evidence="1 2">
    <name type="scientific">Cellulomonas xiejunii</name>
    <dbReference type="NCBI Taxonomy" id="2968083"/>
    <lineage>
        <taxon>Bacteria</taxon>
        <taxon>Bacillati</taxon>
        <taxon>Actinomycetota</taxon>
        <taxon>Actinomycetes</taxon>
        <taxon>Micrococcales</taxon>
        <taxon>Cellulomonadaceae</taxon>
        <taxon>Cellulomonas</taxon>
    </lineage>
</organism>
<dbReference type="EMBL" id="CP101987">
    <property type="protein sequence ID" value="UUI71698.1"/>
    <property type="molecule type" value="Genomic_DNA"/>
</dbReference>
<protein>
    <recommendedName>
        <fullName evidence="3">HEAT repeat domain-containing protein</fullName>
    </recommendedName>
</protein>
<evidence type="ECO:0000313" key="1">
    <source>
        <dbReference type="EMBL" id="UUI71698.1"/>
    </source>
</evidence>
<keyword evidence="2" id="KW-1185">Reference proteome</keyword>
<evidence type="ECO:0008006" key="3">
    <source>
        <dbReference type="Google" id="ProtNLM"/>
    </source>
</evidence>
<reference evidence="1 2" key="1">
    <citation type="submission" date="2022-07" db="EMBL/GenBank/DDBJ databases">
        <title>Novel species in genus cellulomonas.</title>
        <authorList>
            <person name="Ye L."/>
        </authorList>
    </citation>
    <scope>NUCLEOTIDE SEQUENCE [LARGE SCALE GENOMIC DNA]</scope>
    <source>
        <strain evidence="2">zg-B89</strain>
    </source>
</reference>
<evidence type="ECO:0000313" key="2">
    <source>
        <dbReference type="Proteomes" id="UP001316384"/>
    </source>
</evidence>
<dbReference type="Proteomes" id="UP001316384">
    <property type="component" value="Chromosome"/>
</dbReference>
<sequence length="193" mass="21015">MMDVDRLKRAAEERTLSRSELASVVTEIDAGARGPYLLSLLGVVARARPPHAEELLLRFLDHPEHPDVASWVLHALGLQWRRFDLVADRVRTALAGPDDLRDVRLTAATVAAAMYRAGGADDLLAHLVRDVEVAASRIELRLAVEPLVDALGIERPAGGLTELADEALRVGRQRLAEHVRAPVSGGDHQRGDV</sequence>
<gene>
    <name evidence="1" type="ORF">NP048_18220</name>
</gene>
<accession>A0ABY5KP88</accession>